<evidence type="ECO:0000313" key="3">
    <source>
        <dbReference type="Proteomes" id="UP000580474"/>
    </source>
</evidence>
<keyword evidence="1" id="KW-0812">Transmembrane</keyword>
<name>A0A840NV69_9PSEU</name>
<feature type="transmembrane region" description="Helical" evidence="1">
    <location>
        <begin position="91"/>
        <end position="110"/>
    </location>
</feature>
<keyword evidence="1" id="KW-1133">Transmembrane helix</keyword>
<keyword evidence="3" id="KW-1185">Reference proteome</keyword>
<gene>
    <name evidence="2" type="ORF">BJ969_005135</name>
</gene>
<dbReference type="EMBL" id="JACHIV010000001">
    <property type="protein sequence ID" value="MBB5072047.1"/>
    <property type="molecule type" value="Genomic_DNA"/>
</dbReference>
<accession>A0A840NV69</accession>
<organism evidence="2 3">
    <name type="scientific">Saccharopolyspora gloriosae</name>
    <dbReference type="NCBI Taxonomy" id="455344"/>
    <lineage>
        <taxon>Bacteria</taxon>
        <taxon>Bacillati</taxon>
        <taxon>Actinomycetota</taxon>
        <taxon>Actinomycetes</taxon>
        <taxon>Pseudonocardiales</taxon>
        <taxon>Pseudonocardiaceae</taxon>
        <taxon>Saccharopolyspora</taxon>
    </lineage>
</organism>
<evidence type="ECO:0000313" key="2">
    <source>
        <dbReference type="EMBL" id="MBB5072047.1"/>
    </source>
</evidence>
<dbReference type="RefSeq" id="WP_184483111.1">
    <property type="nucleotide sequence ID" value="NZ_JACHIV010000001.1"/>
</dbReference>
<protein>
    <submittedName>
        <fullName evidence="2">Putative spore protein YtfJ</fullName>
    </submittedName>
</protein>
<sequence length="114" mass="11542">MAGNDNELAATEDALSALAARLREDQVFGPVVQQGDTTLVPVAQVRTGGGLGGRKKRGTGGGVGAVARPVGAWAVTSEGAVWHPAVSVNRIVLGGQLALTAIGVACAIAFRRKR</sequence>
<dbReference type="Proteomes" id="UP000580474">
    <property type="component" value="Unassembled WGS sequence"/>
</dbReference>
<proteinExistence type="predicted"/>
<comment type="caution">
    <text evidence="2">The sequence shown here is derived from an EMBL/GenBank/DDBJ whole genome shotgun (WGS) entry which is preliminary data.</text>
</comment>
<dbReference type="AlphaFoldDB" id="A0A840NV69"/>
<evidence type="ECO:0000256" key="1">
    <source>
        <dbReference type="SAM" id="Phobius"/>
    </source>
</evidence>
<keyword evidence="1" id="KW-0472">Membrane</keyword>
<reference evidence="2 3" key="1">
    <citation type="submission" date="2020-08" db="EMBL/GenBank/DDBJ databases">
        <title>Sequencing the genomes of 1000 actinobacteria strains.</title>
        <authorList>
            <person name="Klenk H.-P."/>
        </authorList>
    </citation>
    <scope>NUCLEOTIDE SEQUENCE [LARGE SCALE GENOMIC DNA]</scope>
    <source>
        <strain evidence="2 3">DSM 45582</strain>
    </source>
</reference>